<dbReference type="InterPro" id="IPR001623">
    <property type="entry name" value="DnaJ_domain"/>
</dbReference>
<dbReference type="SMART" id="SM00271">
    <property type="entry name" value="DnaJ"/>
    <property type="match status" value="1"/>
</dbReference>
<dbReference type="CDD" id="cd06257">
    <property type="entry name" value="DnaJ"/>
    <property type="match status" value="1"/>
</dbReference>
<dbReference type="Proteomes" id="UP000007800">
    <property type="component" value="Unassembled WGS sequence"/>
</dbReference>
<dbReference type="OrthoDB" id="10250354at2759"/>
<keyword evidence="5" id="KW-1185">Reference proteome</keyword>
<dbReference type="EMBL" id="GG670562">
    <property type="protein sequence ID" value="EER20467.1"/>
    <property type="molecule type" value="Genomic_DNA"/>
</dbReference>
<dbReference type="GO" id="GO:0051087">
    <property type="term" value="F:protein-folding chaperone binding"/>
    <property type="evidence" value="ECO:0007669"/>
    <property type="project" value="TreeGrafter"/>
</dbReference>
<dbReference type="InParanoid" id="C5K545"/>
<dbReference type="InterPro" id="IPR018253">
    <property type="entry name" value="DnaJ_domain_CS"/>
</dbReference>
<reference evidence="4 5" key="1">
    <citation type="submission" date="2008-07" db="EMBL/GenBank/DDBJ databases">
        <authorList>
            <person name="El-Sayed N."/>
            <person name="Caler E."/>
            <person name="Inman J."/>
            <person name="Amedeo P."/>
            <person name="Hass B."/>
            <person name="Wortman J."/>
        </authorList>
    </citation>
    <scope>NUCLEOTIDE SEQUENCE [LARGE SCALE GENOMIC DNA]</scope>
    <source>
        <strain evidence="5">ATCC 50983 / TXsc</strain>
    </source>
</reference>
<feature type="domain" description="J" evidence="3">
    <location>
        <begin position="22"/>
        <end position="86"/>
    </location>
</feature>
<dbReference type="Pfam" id="PF00226">
    <property type="entry name" value="DnaJ"/>
    <property type="match status" value="1"/>
</dbReference>
<dbReference type="PROSITE" id="PS50076">
    <property type="entry name" value="DNAJ_2"/>
    <property type="match status" value="1"/>
</dbReference>
<dbReference type="GO" id="GO:0036503">
    <property type="term" value="P:ERAD pathway"/>
    <property type="evidence" value="ECO:0007669"/>
    <property type="project" value="TreeGrafter"/>
</dbReference>
<dbReference type="GO" id="GO:0005783">
    <property type="term" value="C:endoplasmic reticulum"/>
    <property type="evidence" value="ECO:0007669"/>
    <property type="project" value="TreeGrafter"/>
</dbReference>
<evidence type="ECO:0000313" key="4">
    <source>
        <dbReference type="EMBL" id="EER20467.1"/>
    </source>
</evidence>
<dbReference type="InterPro" id="IPR036869">
    <property type="entry name" value="J_dom_sf"/>
</dbReference>
<organism evidence="5">
    <name type="scientific">Perkinsus marinus (strain ATCC 50983 / TXsc)</name>
    <dbReference type="NCBI Taxonomy" id="423536"/>
    <lineage>
        <taxon>Eukaryota</taxon>
        <taxon>Sar</taxon>
        <taxon>Alveolata</taxon>
        <taxon>Perkinsozoa</taxon>
        <taxon>Perkinsea</taxon>
        <taxon>Perkinsida</taxon>
        <taxon>Perkinsidae</taxon>
        <taxon>Perkinsus</taxon>
    </lineage>
</organism>
<feature type="region of interest" description="Disordered" evidence="2">
    <location>
        <begin position="101"/>
        <end position="159"/>
    </location>
</feature>
<name>C5K545_PERM5</name>
<dbReference type="PANTHER" id="PTHR44360">
    <property type="entry name" value="DNAJ HOMOLOG SUBFAMILY B MEMBER 9"/>
    <property type="match status" value="1"/>
</dbReference>
<gene>
    <name evidence="4" type="ORF">Pmar_PMAR010210</name>
</gene>
<dbReference type="PANTHER" id="PTHR44360:SF1">
    <property type="entry name" value="DNAJ HOMOLOG SUBFAMILY B MEMBER 9"/>
    <property type="match status" value="1"/>
</dbReference>
<proteinExistence type="predicted"/>
<dbReference type="RefSeq" id="XP_002788671.1">
    <property type="nucleotide sequence ID" value="XM_002788625.1"/>
</dbReference>
<keyword evidence="1" id="KW-0143">Chaperone</keyword>
<sequence>MATTASNSGNLIGSKRVDVSRNHYDVLEVNARTATPADIKRSFRRLCLKYHPDKSGPDGIGRFQEIKVAYDVLSDTLKKAQFDHIFFYSRGTVPFNAKRIAEPNASEPSSKRAKLETVTPDGHEQAGAASPSPAMESSVEGMGVSPPSDAGNSGDDGLSNLSIPELKALALVCRC</sequence>
<evidence type="ECO:0000259" key="3">
    <source>
        <dbReference type="PROSITE" id="PS50076"/>
    </source>
</evidence>
<dbReference type="PROSITE" id="PS00636">
    <property type="entry name" value="DNAJ_1"/>
    <property type="match status" value="1"/>
</dbReference>
<protein>
    <submittedName>
        <fullName evidence="4">Chaperone protein dnaj, putative</fullName>
    </submittedName>
</protein>
<evidence type="ECO:0000256" key="2">
    <source>
        <dbReference type="SAM" id="MobiDB-lite"/>
    </source>
</evidence>
<dbReference type="Gene3D" id="1.10.287.110">
    <property type="entry name" value="DnaJ domain"/>
    <property type="match status" value="1"/>
</dbReference>
<accession>C5K545</accession>
<dbReference type="GeneID" id="9054018"/>
<dbReference type="SUPFAM" id="SSF46565">
    <property type="entry name" value="Chaperone J-domain"/>
    <property type="match status" value="1"/>
</dbReference>
<evidence type="ECO:0000313" key="5">
    <source>
        <dbReference type="Proteomes" id="UP000007800"/>
    </source>
</evidence>
<dbReference type="AlphaFoldDB" id="C5K545"/>
<dbReference type="InterPro" id="IPR051948">
    <property type="entry name" value="Hsp70_co-chaperone_J-domain"/>
</dbReference>
<dbReference type="GO" id="GO:0051787">
    <property type="term" value="F:misfolded protein binding"/>
    <property type="evidence" value="ECO:0007669"/>
    <property type="project" value="TreeGrafter"/>
</dbReference>
<evidence type="ECO:0000256" key="1">
    <source>
        <dbReference type="ARBA" id="ARBA00023186"/>
    </source>
</evidence>